<feature type="region of interest" description="Disordered" evidence="1">
    <location>
        <begin position="54"/>
        <end position="98"/>
    </location>
</feature>
<name>A0A6V7NQ00_ANACO</name>
<organism evidence="2">
    <name type="scientific">Ananas comosus var. bracteatus</name>
    <name type="common">red pineapple</name>
    <dbReference type="NCBI Taxonomy" id="296719"/>
    <lineage>
        <taxon>Eukaryota</taxon>
        <taxon>Viridiplantae</taxon>
        <taxon>Streptophyta</taxon>
        <taxon>Embryophyta</taxon>
        <taxon>Tracheophyta</taxon>
        <taxon>Spermatophyta</taxon>
        <taxon>Magnoliopsida</taxon>
        <taxon>Liliopsida</taxon>
        <taxon>Poales</taxon>
        <taxon>Bromeliaceae</taxon>
        <taxon>Bromelioideae</taxon>
        <taxon>Ananas</taxon>
    </lineage>
</organism>
<dbReference type="AlphaFoldDB" id="A0A6V7NQ00"/>
<proteinExistence type="predicted"/>
<protein>
    <submittedName>
        <fullName evidence="2">Uncharacterized protein</fullName>
    </submittedName>
</protein>
<evidence type="ECO:0000256" key="1">
    <source>
        <dbReference type="SAM" id="MobiDB-lite"/>
    </source>
</evidence>
<dbReference type="EMBL" id="LR862140">
    <property type="protein sequence ID" value="CAD1820346.1"/>
    <property type="molecule type" value="Genomic_DNA"/>
</dbReference>
<accession>A0A6V7NQ00</accession>
<evidence type="ECO:0000313" key="2">
    <source>
        <dbReference type="EMBL" id="CAD1820346.1"/>
    </source>
</evidence>
<feature type="compositionally biased region" description="Basic and acidic residues" evidence="1">
    <location>
        <begin position="82"/>
        <end position="92"/>
    </location>
</feature>
<reference evidence="2" key="1">
    <citation type="submission" date="2020-07" db="EMBL/GenBank/DDBJ databases">
        <authorList>
            <person name="Lin J."/>
        </authorList>
    </citation>
    <scope>NUCLEOTIDE SEQUENCE</scope>
</reference>
<gene>
    <name evidence="2" type="ORF">CB5_LOCUS3557</name>
</gene>
<sequence>MGRSAKAELLRISFAVSGWVETTKRAIPTEKAMSFVAWRDEESFARTRWAAVPERAKTMPGGPGTETRTLEKAHATPPGSGRKVESEPKSKEEDEEDMVVALESDNGDAYRACKEKGWGEWFWREKMALALDRGRERENTVELKR</sequence>